<name>A0AAN1C8D2_LACCA</name>
<evidence type="ECO:0000256" key="5">
    <source>
        <dbReference type="ARBA" id="ARBA00023163"/>
    </source>
</evidence>
<proteinExistence type="inferred from homology"/>
<feature type="domain" description="NusB/RsmB/TIM44" evidence="7">
    <location>
        <begin position="6"/>
        <end position="129"/>
    </location>
</feature>
<dbReference type="Proteomes" id="UP001303564">
    <property type="component" value="Chromosome"/>
</dbReference>
<evidence type="ECO:0000256" key="4">
    <source>
        <dbReference type="ARBA" id="ARBA00023015"/>
    </source>
</evidence>
<gene>
    <name evidence="6 9" type="primary">nusB</name>
    <name evidence="8" type="ORF">BGL52_07940</name>
    <name evidence="9" type="ORF">RWA16_07700</name>
</gene>
<reference evidence="8 10" key="1">
    <citation type="journal article" date="2017" name="Front. Immunol.">
        <title>Complete Genome Sequence of Lactobacillus casei LC5, a Potential Probiotics for Atopic Dermatitis.</title>
        <authorList>
            <person name="Kang J."/>
            <person name="Chung W.H."/>
            <person name="Lim T.J."/>
            <person name="Whon T.W."/>
            <person name="Lim S."/>
            <person name="Nam Y.D."/>
        </authorList>
    </citation>
    <scope>NUCLEOTIDE SEQUENCE [LARGE SCALE GENOMIC DNA]</scope>
    <source>
        <strain evidence="8 10">LC5</strain>
    </source>
</reference>
<evidence type="ECO:0000256" key="3">
    <source>
        <dbReference type="ARBA" id="ARBA00022884"/>
    </source>
</evidence>
<dbReference type="AlphaFoldDB" id="A0AAN1C8D2"/>
<dbReference type="PANTHER" id="PTHR11078:SF3">
    <property type="entry name" value="ANTITERMINATION NUSB DOMAIN-CONTAINING PROTEIN"/>
    <property type="match status" value="1"/>
</dbReference>
<dbReference type="EMBL" id="CP017065">
    <property type="protein sequence ID" value="ARY91685.1"/>
    <property type="molecule type" value="Genomic_DNA"/>
</dbReference>
<keyword evidence="3 6" id="KW-0694">RNA-binding</keyword>
<organism evidence="8 10">
    <name type="scientific">Lacticaseibacillus casei</name>
    <name type="common">Lactobacillus casei</name>
    <dbReference type="NCBI Taxonomy" id="1582"/>
    <lineage>
        <taxon>Bacteria</taxon>
        <taxon>Bacillati</taxon>
        <taxon>Bacillota</taxon>
        <taxon>Bacilli</taxon>
        <taxon>Lactobacillales</taxon>
        <taxon>Lactobacillaceae</taxon>
        <taxon>Lacticaseibacillus</taxon>
    </lineage>
</organism>
<dbReference type="HAMAP" id="MF_00073">
    <property type="entry name" value="NusB"/>
    <property type="match status" value="1"/>
</dbReference>
<dbReference type="Proteomes" id="UP000195609">
    <property type="component" value="Chromosome"/>
</dbReference>
<protein>
    <recommendedName>
        <fullName evidence="6">Transcription antitermination protein NusB</fullName>
    </recommendedName>
    <alternativeName>
        <fullName evidence="6">Antitermination factor NusB</fullName>
    </alternativeName>
</protein>
<evidence type="ECO:0000256" key="2">
    <source>
        <dbReference type="ARBA" id="ARBA00022814"/>
    </source>
</evidence>
<sequence length="135" mass="14985">MESRHAIREAAFRALFALATNPEADKSAVYAEVLPKDTEVPPYLSELVEGVLTHQEALDAALTPQLKKGWTLNRLTKPDLMILRLGLYEIRYEEAMPEAAAINEAINLAKRYSDDQSAKFINGILANFIEASPKA</sequence>
<evidence type="ECO:0000313" key="9">
    <source>
        <dbReference type="EMBL" id="WNX26319.1"/>
    </source>
</evidence>
<keyword evidence="5 6" id="KW-0804">Transcription</keyword>
<dbReference type="GO" id="GO:0031564">
    <property type="term" value="P:transcription antitermination"/>
    <property type="evidence" value="ECO:0007669"/>
    <property type="project" value="UniProtKB-KW"/>
</dbReference>
<evidence type="ECO:0000313" key="11">
    <source>
        <dbReference type="Proteomes" id="UP001303564"/>
    </source>
</evidence>
<dbReference type="InterPro" id="IPR011605">
    <property type="entry name" value="NusB_fam"/>
</dbReference>
<keyword evidence="11" id="KW-1185">Reference proteome</keyword>
<evidence type="ECO:0000256" key="1">
    <source>
        <dbReference type="ARBA" id="ARBA00005952"/>
    </source>
</evidence>
<dbReference type="Gene3D" id="1.10.940.10">
    <property type="entry name" value="NusB-like"/>
    <property type="match status" value="1"/>
</dbReference>
<dbReference type="GO" id="GO:0005829">
    <property type="term" value="C:cytosol"/>
    <property type="evidence" value="ECO:0007669"/>
    <property type="project" value="TreeGrafter"/>
</dbReference>
<evidence type="ECO:0000313" key="10">
    <source>
        <dbReference type="Proteomes" id="UP000195609"/>
    </source>
</evidence>
<evidence type="ECO:0000256" key="6">
    <source>
        <dbReference type="HAMAP-Rule" id="MF_00073"/>
    </source>
</evidence>
<dbReference type="PANTHER" id="PTHR11078">
    <property type="entry name" value="N UTILIZATION SUBSTANCE PROTEIN B-RELATED"/>
    <property type="match status" value="1"/>
</dbReference>
<reference evidence="9 11" key="2">
    <citation type="submission" date="2023-09" db="EMBL/GenBank/DDBJ databases">
        <title>Genomic characteristic of L. casei group strains isolated from clinical sources.</title>
        <authorList>
            <person name="Jarocki P."/>
        </authorList>
    </citation>
    <scope>NUCLEOTIDE SEQUENCE [LARGE SCALE GENOMIC DNA]</scope>
    <source>
        <strain evidence="9 11">LMG 24099</strain>
    </source>
</reference>
<dbReference type="NCBIfam" id="NF001223">
    <property type="entry name" value="PRK00202.1-1"/>
    <property type="match status" value="1"/>
</dbReference>
<dbReference type="NCBIfam" id="TIGR01951">
    <property type="entry name" value="nusB"/>
    <property type="match status" value="1"/>
</dbReference>
<keyword evidence="4 6" id="KW-0805">Transcription regulation</keyword>
<comment type="similarity">
    <text evidence="1 6">Belongs to the NusB family.</text>
</comment>
<evidence type="ECO:0000313" key="8">
    <source>
        <dbReference type="EMBL" id="ARY91685.1"/>
    </source>
</evidence>
<evidence type="ECO:0000259" key="7">
    <source>
        <dbReference type="Pfam" id="PF01029"/>
    </source>
</evidence>
<dbReference type="GO" id="GO:0003723">
    <property type="term" value="F:RNA binding"/>
    <property type="evidence" value="ECO:0007669"/>
    <property type="project" value="UniProtKB-UniRule"/>
</dbReference>
<dbReference type="InterPro" id="IPR006027">
    <property type="entry name" value="NusB_RsmB_TIM44"/>
</dbReference>
<dbReference type="InterPro" id="IPR035926">
    <property type="entry name" value="NusB-like_sf"/>
</dbReference>
<accession>A0AAN1C8D2</accession>
<keyword evidence="2 6" id="KW-0889">Transcription antitermination</keyword>
<dbReference type="Pfam" id="PF01029">
    <property type="entry name" value="NusB"/>
    <property type="match status" value="1"/>
</dbReference>
<dbReference type="SUPFAM" id="SSF48013">
    <property type="entry name" value="NusB-like"/>
    <property type="match status" value="1"/>
</dbReference>
<dbReference type="RefSeq" id="WP_087912258.1">
    <property type="nucleotide sequence ID" value="NZ_CP017065.1"/>
</dbReference>
<comment type="function">
    <text evidence="6">Involved in transcription antitermination. Required for transcription of ribosomal RNA (rRNA) genes. Binds specifically to the boxA antiterminator sequence of the ribosomal RNA (rrn) operons.</text>
</comment>
<dbReference type="EMBL" id="CP136128">
    <property type="protein sequence ID" value="WNX26319.1"/>
    <property type="molecule type" value="Genomic_DNA"/>
</dbReference>
<dbReference type="GO" id="GO:0006353">
    <property type="term" value="P:DNA-templated transcription termination"/>
    <property type="evidence" value="ECO:0007669"/>
    <property type="project" value="UniProtKB-UniRule"/>
</dbReference>